<dbReference type="InterPro" id="IPR005846">
    <property type="entry name" value="A-D-PHexomutase_a/b/a-III"/>
</dbReference>
<evidence type="ECO:0000259" key="11">
    <source>
        <dbReference type="Pfam" id="PF02880"/>
    </source>
</evidence>
<dbReference type="PROSITE" id="PS00710">
    <property type="entry name" value="PGM_PMM"/>
    <property type="match status" value="1"/>
</dbReference>
<evidence type="ECO:0000256" key="4">
    <source>
        <dbReference type="ARBA" id="ARBA00022723"/>
    </source>
</evidence>
<feature type="domain" description="Alpha-D-phosphohexomutase alpha/beta/alpha" evidence="9">
    <location>
        <begin position="135"/>
        <end position="209"/>
    </location>
</feature>
<reference evidence="13" key="1">
    <citation type="journal article" date="2019" name="Int. J. Syst. Evol. Microbiol.">
        <title>The Global Catalogue of Microorganisms (GCM) 10K type strain sequencing project: providing services to taxonomists for standard genome sequencing and annotation.</title>
        <authorList>
            <consortium name="The Broad Institute Genomics Platform"/>
            <consortium name="The Broad Institute Genome Sequencing Center for Infectious Disease"/>
            <person name="Wu L."/>
            <person name="Ma J."/>
        </authorList>
    </citation>
    <scope>NUCLEOTIDE SEQUENCE [LARGE SCALE GENOMIC DNA]</scope>
    <source>
        <strain evidence="13">JCM 15900</strain>
    </source>
</reference>
<feature type="region of interest" description="Disordered" evidence="7">
    <location>
        <begin position="107"/>
        <end position="128"/>
    </location>
</feature>
<comment type="cofactor">
    <cofactor evidence="1">
        <name>Mg(2+)</name>
        <dbReference type="ChEBI" id="CHEBI:18420"/>
    </cofactor>
</comment>
<evidence type="ECO:0000259" key="8">
    <source>
        <dbReference type="Pfam" id="PF00408"/>
    </source>
</evidence>
<feature type="domain" description="Alpha-D-phosphohexomutase C-terminal" evidence="8">
    <location>
        <begin position="556"/>
        <end position="587"/>
    </location>
</feature>
<evidence type="ECO:0000256" key="2">
    <source>
        <dbReference type="ARBA" id="ARBA00010231"/>
    </source>
</evidence>
<dbReference type="Pfam" id="PF00408">
    <property type="entry name" value="PGM_PMM_IV"/>
    <property type="match status" value="1"/>
</dbReference>
<keyword evidence="3" id="KW-0597">Phosphoprotein</keyword>
<organism evidence="12 13">
    <name type="scientific">Brevibacterium salitolerans</name>
    <dbReference type="NCBI Taxonomy" id="1403566"/>
    <lineage>
        <taxon>Bacteria</taxon>
        <taxon>Bacillati</taxon>
        <taxon>Actinomycetota</taxon>
        <taxon>Actinomycetes</taxon>
        <taxon>Micrococcales</taxon>
        <taxon>Brevibacteriaceae</taxon>
        <taxon>Brevibacterium</taxon>
    </lineage>
</organism>
<dbReference type="InterPro" id="IPR005845">
    <property type="entry name" value="A-D-PHexomutase_a/b/a-II"/>
</dbReference>
<evidence type="ECO:0000259" key="10">
    <source>
        <dbReference type="Pfam" id="PF02879"/>
    </source>
</evidence>
<dbReference type="InterPro" id="IPR016066">
    <property type="entry name" value="A-D-PHexomutase_CS"/>
</dbReference>
<protein>
    <submittedName>
        <fullName evidence="12">Phospho-sugar mutase</fullName>
    </submittedName>
</protein>
<evidence type="ECO:0000256" key="1">
    <source>
        <dbReference type="ARBA" id="ARBA00001946"/>
    </source>
</evidence>
<dbReference type="SUPFAM" id="SSF53738">
    <property type="entry name" value="Phosphoglucomutase, first 3 domains"/>
    <property type="match status" value="3"/>
</dbReference>
<accession>A0ABP5IMU3</accession>
<evidence type="ECO:0000256" key="3">
    <source>
        <dbReference type="ARBA" id="ARBA00022553"/>
    </source>
</evidence>
<evidence type="ECO:0000256" key="6">
    <source>
        <dbReference type="ARBA" id="ARBA00023235"/>
    </source>
</evidence>
<dbReference type="InterPro" id="IPR016055">
    <property type="entry name" value="A-D-PHexomutase_a/b/a-I/II/III"/>
</dbReference>
<evidence type="ECO:0000313" key="12">
    <source>
        <dbReference type="EMBL" id="GAA2101614.1"/>
    </source>
</evidence>
<dbReference type="Proteomes" id="UP001500984">
    <property type="component" value="Unassembled WGS sequence"/>
</dbReference>
<dbReference type="InterPro" id="IPR005841">
    <property type="entry name" value="Alpha-D-phosphohexomutase_SF"/>
</dbReference>
<dbReference type="EMBL" id="BAAAPZ010000011">
    <property type="protein sequence ID" value="GAA2101614.1"/>
    <property type="molecule type" value="Genomic_DNA"/>
</dbReference>
<dbReference type="PANTHER" id="PTHR45745">
    <property type="entry name" value="PHOSPHOMANNOMUTASE 45A"/>
    <property type="match status" value="1"/>
</dbReference>
<dbReference type="SUPFAM" id="SSF55957">
    <property type="entry name" value="Phosphoglucomutase, C-terminal domain"/>
    <property type="match status" value="1"/>
</dbReference>
<dbReference type="Pfam" id="PF02878">
    <property type="entry name" value="PGM_PMM_I"/>
    <property type="match status" value="1"/>
</dbReference>
<sequence length="622" mass="63664">MVAVATGFTGGFDPDVVRAWISDDPDPATRAELTELLELALEEPGEASAKALADLTERFSGPLEFGTAGLRGALGAGPHRMNRAVVIRAAAGLAAFLRAHTDEADTEAVPGITPASSGPASADPTAGGAAEAAQPFTVVIGCDARHGSADFARDTAAVVTAAGGRALLLPAQLPTPVLAFAVQHLDADAGVMVTASHNPPQDNGYKVYLGARPLRTLGGDAEAAVGAGAQIVPPADALIAAAIAAVPSVTETPRAESGWEQLGEEIVSAYLDAVAGLHAQAHPDGPLRIVTTALHGVGASTLASVLSRAGFHDVHPTLSQQDPDPDFPTVAFPNPEEAGALDEAVAVAERVSADLLIANDPDADRFSAAVPSPDGSGWYQLSGDEVGILLGEAVATAQADAHAPGASGPGVLANSIVSSRGLAAVAAHHGLQHRSSLTGFKWISRVPGIVYGYEEALGYCVDPVHVRDKDGISAAVLFASYASRLRAEGSSITAELRRIRARDGVFRTSPLTFRLEDTSLIAAAMAALRAAPPVSLAGSPVSTVADLALGYEDLAPTDGLLLLTAAGDRVIVRPSGTEPKLKCYLETIEPVHGKACGVDAAWNAAGLRITAIVRELRAYFKL</sequence>
<dbReference type="InterPro" id="IPR005843">
    <property type="entry name" value="A-D-PHexomutase_C"/>
</dbReference>
<dbReference type="InterPro" id="IPR005844">
    <property type="entry name" value="A-D-PHexomutase_a/b/a-I"/>
</dbReference>
<keyword evidence="4" id="KW-0479">Metal-binding</keyword>
<dbReference type="Gene3D" id="3.40.120.10">
    <property type="entry name" value="Alpha-D-Glucose-1,6-Bisphosphate, subunit A, domain 3"/>
    <property type="match status" value="3"/>
</dbReference>
<dbReference type="InterPro" id="IPR036900">
    <property type="entry name" value="A-D-PHexomutase_C_sf"/>
</dbReference>
<dbReference type="Gene3D" id="3.30.310.50">
    <property type="entry name" value="Alpha-D-phosphohexomutase, C-terminal domain"/>
    <property type="match status" value="1"/>
</dbReference>
<comment type="caution">
    <text evidence="12">The sequence shown here is derived from an EMBL/GenBank/DDBJ whole genome shotgun (WGS) entry which is preliminary data.</text>
</comment>
<keyword evidence="6" id="KW-0413">Isomerase</keyword>
<proteinExistence type="inferred from homology"/>
<dbReference type="RefSeq" id="WP_344337535.1">
    <property type="nucleotide sequence ID" value="NZ_BAAAPZ010000011.1"/>
</dbReference>
<keyword evidence="5" id="KW-0460">Magnesium</keyword>
<dbReference type="PRINTS" id="PR00509">
    <property type="entry name" value="PGMPMM"/>
</dbReference>
<evidence type="ECO:0000259" key="9">
    <source>
        <dbReference type="Pfam" id="PF02878"/>
    </source>
</evidence>
<evidence type="ECO:0000313" key="13">
    <source>
        <dbReference type="Proteomes" id="UP001500984"/>
    </source>
</evidence>
<dbReference type="Pfam" id="PF02879">
    <property type="entry name" value="PGM_PMM_II"/>
    <property type="match status" value="1"/>
</dbReference>
<dbReference type="Pfam" id="PF02880">
    <property type="entry name" value="PGM_PMM_III"/>
    <property type="match status" value="1"/>
</dbReference>
<feature type="domain" description="Alpha-D-phosphohexomutase alpha/beta/alpha" evidence="10">
    <location>
        <begin position="269"/>
        <end position="369"/>
    </location>
</feature>
<dbReference type="PANTHER" id="PTHR45745:SF1">
    <property type="entry name" value="PHOSPHOGLUCOMUTASE 2B-RELATED"/>
    <property type="match status" value="1"/>
</dbReference>
<feature type="compositionally biased region" description="Low complexity" evidence="7">
    <location>
        <begin position="114"/>
        <end position="128"/>
    </location>
</feature>
<evidence type="ECO:0000256" key="5">
    <source>
        <dbReference type="ARBA" id="ARBA00022842"/>
    </source>
</evidence>
<evidence type="ECO:0000256" key="7">
    <source>
        <dbReference type="SAM" id="MobiDB-lite"/>
    </source>
</evidence>
<dbReference type="CDD" id="cd05799">
    <property type="entry name" value="PGM2"/>
    <property type="match status" value="1"/>
</dbReference>
<name>A0ABP5IMU3_9MICO</name>
<gene>
    <name evidence="12" type="ORF">GCM10009823_24490</name>
</gene>
<keyword evidence="13" id="KW-1185">Reference proteome</keyword>
<comment type="similarity">
    <text evidence="2">Belongs to the phosphohexose mutase family.</text>
</comment>
<feature type="domain" description="Alpha-D-phosphohexomutase alpha/beta/alpha" evidence="11">
    <location>
        <begin position="383"/>
        <end position="492"/>
    </location>
</feature>